<reference evidence="3" key="1">
    <citation type="submission" date="2022-03" db="EMBL/GenBank/DDBJ databases">
        <authorList>
            <person name="Martin C."/>
        </authorList>
    </citation>
    <scope>NUCLEOTIDE SEQUENCE</scope>
</reference>
<comment type="caution">
    <text evidence="3">The sequence shown here is derived from an EMBL/GenBank/DDBJ whole genome shotgun (WGS) entry which is preliminary data.</text>
</comment>
<feature type="region of interest" description="Disordered" evidence="2">
    <location>
        <begin position="26"/>
        <end position="50"/>
    </location>
</feature>
<comment type="similarity">
    <text evidence="1">Belongs to the sprouty family.</text>
</comment>
<dbReference type="Proteomes" id="UP000749559">
    <property type="component" value="Unassembled WGS sequence"/>
</dbReference>
<dbReference type="PANTHER" id="PTHR12365:SF7">
    <property type="entry name" value="PROTEIN SPROUTY"/>
    <property type="match status" value="1"/>
</dbReference>
<accession>A0A8S4NAH6</accession>
<dbReference type="InterPro" id="IPR051192">
    <property type="entry name" value="Sprouty_domain"/>
</dbReference>
<dbReference type="GO" id="GO:0046580">
    <property type="term" value="P:negative regulation of Ras protein signal transduction"/>
    <property type="evidence" value="ECO:0007669"/>
    <property type="project" value="TreeGrafter"/>
</dbReference>
<dbReference type="Pfam" id="PF05210">
    <property type="entry name" value="Sprouty"/>
    <property type="match status" value="1"/>
</dbReference>
<evidence type="ECO:0000256" key="2">
    <source>
        <dbReference type="SAM" id="MobiDB-lite"/>
    </source>
</evidence>
<dbReference type="GO" id="GO:0005829">
    <property type="term" value="C:cytosol"/>
    <property type="evidence" value="ECO:0007669"/>
    <property type="project" value="TreeGrafter"/>
</dbReference>
<dbReference type="EMBL" id="CAIIXF020000002">
    <property type="protein sequence ID" value="CAH1777493.1"/>
    <property type="molecule type" value="Genomic_DNA"/>
</dbReference>
<feature type="compositionally biased region" description="Polar residues" evidence="2">
    <location>
        <begin position="78"/>
        <end position="109"/>
    </location>
</feature>
<dbReference type="PANTHER" id="PTHR12365">
    <property type="entry name" value="SPROUTY"/>
    <property type="match status" value="1"/>
</dbReference>
<dbReference type="GO" id="GO:0048513">
    <property type="term" value="P:animal organ development"/>
    <property type="evidence" value="ECO:0007669"/>
    <property type="project" value="TreeGrafter"/>
</dbReference>
<evidence type="ECO:0000313" key="3">
    <source>
        <dbReference type="EMBL" id="CAH1777493.1"/>
    </source>
</evidence>
<sequence>MEDGKANKSSIPGWINYNAAARYAITSERSETQGSALPPSPQRTPPTMQQVRGINQPLPLRSRPNEYVDIDNTKLPISKNTRYGPFTTSNNIRSPSSPIRTQPPSSVGSIGSPKDPNVIEKDSVEQQEHELEESVICRKCGKCKCEQCTKHRKLPERWLFNKKCLCSADRLVNYVSCLCAVECCLYHCCSEYDRDEDVHSSDAPCACYSRPSCCKRWSLMAIMSLGLPCLCCYWPLRGCVSGCTACYNCNKQGCRCTKKTTPLTQRFLLESESSSA</sequence>
<evidence type="ECO:0008006" key="5">
    <source>
        <dbReference type="Google" id="ProtNLM"/>
    </source>
</evidence>
<feature type="region of interest" description="Disordered" evidence="2">
    <location>
        <begin position="78"/>
        <end position="116"/>
    </location>
</feature>
<dbReference type="OrthoDB" id="10038884at2759"/>
<proteinExistence type="inferred from homology"/>
<dbReference type="GO" id="GO:0016020">
    <property type="term" value="C:membrane"/>
    <property type="evidence" value="ECO:0007669"/>
    <property type="project" value="InterPro"/>
</dbReference>
<evidence type="ECO:0000256" key="1">
    <source>
        <dbReference type="ARBA" id="ARBA00010964"/>
    </source>
</evidence>
<protein>
    <recommendedName>
        <fullName evidence="5">Sprouty</fullName>
    </recommendedName>
</protein>
<evidence type="ECO:0000313" key="4">
    <source>
        <dbReference type="Proteomes" id="UP000749559"/>
    </source>
</evidence>
<dbReference type="InterPro" id="IPR007875">
    <property type="entry name" value="Sprouty"/>
</dbReference>
<keyword evidence="4" id="KW-1185">Reference proteome</keyword>
<dbReference type="GO" id="GO:0040037">
    <property type="term" value="P:negative regulation of fibroblast growth factor receptor signaling pathway"/>
    <property type="evidence" value="ECO:0007669"/>
    <property type="project" value="TreeGrafter"/>
</dbReference>
<dbReference type="AlphaFoldDB" id="A0A8S4NAH6"/>
<dbReference type="PROSITE" id="PS51227">
    <property type="entry name" value="SPR"/>
    <property type="match status" value="1"/>
</dbReference>
<gene>
    <name evidence="3" type="ORF">OFUS_LOCUS4524</name>
</gene>
<organism evidence="3 4">
    <name type="scientific">Owenia fusiformis</name>
    <name type="common">Polychaete worm</name>
    <dbReference type="NCBI Taxonomy" id="6347"/>
    <lineage>
        <taxon>Eukaryota</taxon>
        <taxon>Metazoa</taxon>
        <taxon>Spiralia</taxon>
        <taxon>Lophotrochozoa</taxon>
        <taxon>Annelida</taxon>
        <taxon>Polychaeta</taxon>
        <taxon>Sedentaria</taxon>
        <taxon>Canalipalpata</taxon>
        <taxon>Sabellida</taxon>
        <taxon>Oweniida</taxon>
        <taxon>Oweniidae</taxon>
        <taxon>Owenia</taxon>
    </lineage>
</organism>
<name>A0A8S4NAH6_OWEFU</name>